<keyword evidence="3" id="KW-1185">Reference proteome</keyword>
<accession>A0A2J6QET6</accession>
<feature type="region of interest" description="Disordered" evidence="1">
    <location>
        <begin position="1"/>
        <end position="46"/>
    </location>
</feature>
<evidence type="ECO:0000313" key="2">
    <source>
        <dbReference type="EMBL" id="PMD24770.1"/>
    </source>
</evidence>
<proteinExistence type="predicted"/>
<reference evidence="2 3" key="1">
    <citation type="submission" date="2016-05" db="EMBL/GenBank/DDBJ databases">
        <title>A degradative enzymes factory behind the ericoid mycorrhizal symbiosis.</title>
        <authorList>
            <consortium name="DOE Joint Genome Institute"/>
            <person name="Martino E."/>
            <person name="Morin E."/>
            <person name="Grelet G."/>
            <person name="Kuo A."/>
            <person name="Kohler A."/>
            <person name="Daghino S."/>
            <person name="Barry K."/>
            <person name="Choi C."/>
            <person name="Cichocki N."/>
            <person name="Clum A."/>
            <person name="Copeland A."/>
            <person name="Hainaut M."/>
            <person name="Haridas S."/>
            <person name="Labutti K."/>
            <person name="Lindquist E."/>
            <person name="Lipzen A."/>
            <person name="Khouja H.-R."/>
            <person name="Murat C."/>
            <person name="Ohm R."/>
            <person name="Olson A."/>
            <person name="Spatafora J."/>
            <person name="Veneault-Fourrey C."/>
            <person name="Henrissat B."/>
            <person name="Grigoriev I."/>
            <person name="Martin F."/>
            <person name="Perotto S."/>
        </authorList>
    </citation>
    <scope>NUCLEOTIDE SEQUENCE [LARGE SCALE GENOMIC DNA]</scope>
    <source>
        <strain evidence="2 3">UAMH 7357</strain>
    </source>
</reference>
<evidence type="ECO:0000313" key="3">
    <source>
        <dbReference type="Proteomes" id="UP000235672"/>
    </source>
</evidence>
<dbReference type="Proteomes" id="UP000235672">
    <property type="component" value="Unassembled WGS sequence"/>
</dbReference>
<organism evidence="2 3">
    <name type="scientific">Hyaloscypha hepaticicola</name>
    <dbReference type="NCBI Taxonomy" id="2082293"/>
    <lineage>
        <taxon>Eukaryota</taxon>
        <taxon>Fungi</taxon>
        <taxon>Dikarya</taxon>
        <taxon>Ascomycota</taxon>
        <taxon>Pezizomycotina</taxon>
        <taxon>Leotiomycetes</taxon>
        <taxon>Helotiales</taxon>
        <taxon>Hyaloscyphaceae</taxon>
        <taxon>Hyaloscypha</taxon>
    </lineage>
</organism>
<feature type="compositionally biased region" description="Basic and acidic residues" evidence="1">
    <location>
        <begin position="1"/>
        <end position="34"/>
    </location>
</feature>
<dbReference type="EMBL" id="KZ613471">
    <property type="protein sequence ID" value="PMD24770.1"/>
    <property type="molecule type" value="Genomic_DNA"/>
</dbReference>
<gene>
    <name evidence="2" type="ORF">NA56DRAFT_699566</name>
</gene>
<name>A0A2J6QET6_9HELO</name>
<protein>
    <submittedName>
        <fullName evidence="2">Uncharacterized protein</fullName>
    </submittedName>
</protein>
<sequence length="226" mass="25443">MEERKRTERGSRKERYIEAEQDSAERTRKGERDQTNFLKRRKVDPVRRLKGQCEQKDRRENQEKIANRGIRKKNWWVIEDVGGKESDGAVAGDMKTLRAPPRLDLTCPALQEWTLTNWLPFDKTWELASKQGRSHSRHCISAASSGDNNAASSPAESNFGMGLSTMTGTGLASVERKPGIRCIAILIYGMFCVLSNTLAKDVQEQHWGGDHGSNHSASAVITDMRL</sequence>
<evidence type="ECO:0000256" key="1">
    <source>
        <dbReference type="SAM" id="MobiDB-lite"/>
    </source>
</evidence>
<dbReference type="AlphaFoldDB" id="A0A2J6QET6"/>